<protein>
    <submittedName>
        <fullName evidence="2">Conjugal transfer protein TraF</fullName>
    </submittedName>
</protein>
<organism evidence="2 3">
    <name type="scientific">Novosphingobium subterraneum</name>
    <dbReference type="NCBI Taxonomy" id="48936"/>
    <lineage>
        <taxon>Bacteria</taxon>
        <taxon>Pseudomonadati</taxon>
        <taxon>Pseudomonadota</taxon>
        <taxon>Alphaproteobacteria</taxon>
        <taxon>Sphingomonadales</taxon>
        <taxon>Sphingomonadaceae</taxon>
        <taxon>Novosphingobium</taxon>
    </lineage>
</organism>
<dbReference type="RefSeq" id="WP_017499958.1">
    <property type="nucleotide sequence ID" value="NZ_JRVC01000011.1"/>
</dbReference>
<dbReference type="Gene3D" id="2.10.109.10">
    <property type="entry name" value="Umud Fragment, subunit A"/>
    <property type="match status" value="1"/>
</dbReference>
<name>A0A0B8ZHV9_9SPHN</name>
<dbReference type="InterPro" id="IPR019533">
    <property type="entry name" value="Peptidase_S26"/>
</dbReference>
<proteinExistence type="predicted"/>
<sequence>MARLLPSRLPAKPTALIGLGAAALATTIALPPTPWLVWNASASAPIGLYAVSGRQDIASGDMVLVRVPDRWRRLAAERRYIPINIPLVKRVAAAPGDRVCARGREIYVNGHPVAERREADGRDRPMPWWNGCVMLRSGALFLLMDSPDSFDGRYFGPTSRGDVIGEVRLLWLG</sequence>
<dbReference type="MEROPS" id="S26.014"/>
<evidence type="ECO:0000259" key="1">
    <source>
        <dbReference type="Pfam" id="PF10502"/>
    </source>
</evidence>
<reference evidence="2 3" key="1">
    <citation type="submission" date="2014-10" db="EMBL/GenBank/DDBJ databases">
        <title>Draft genome sequence of Novosphingobium subterraneum DSM 12447.</title>
        <authorList>
            <person name="Gan H.M."/>
            <person name="Gan H.Y."/>
            <person name="Savka M.A."/>
        </authorList>
    </citation>
    <scope>NUCLEOTIDE SEQUENCE [LARGE SCALE GENOMIC DNA]</scope>
    <source>
        <strain evidence="2 3">DSM 12447</strain>
    </source>
</reference>
<dbReference type="GO" id="GO:0004252">
    <property type="term" value="F:serine-type endopeptidase activity"/>
    <property type="evidence" value="ECO:0007669"/>
    <property type="project" value="InterPro"/>
</dbReference>
<feature type="domain" description="Peptidase S26" evidence="1">
    <location>
        <begin position="15"/>
        <end position="171"/>
    </location>
</feature>
<dbReference type="EMBL" id="JRVC01000011">
    <property type="protein sequence ID" value="KHS45894.1"/>
    <property type="molecule type" value="Genomic_DNA"/>
</dbReference>
<evidence type="ECO:0000313" key="3">
    <source>
        <dbReference type="Proteomes" id="UP000031338"/>
    </source>
</evidence>
<dbReference type="SUPFAM" id="SSF51306">
    <property type="entry name" value="LexA/Signal peptidase"/>
    <property type="match status" value="1"/>
</dbReference>
<evidence type="ECO:0000313" key="2">
    <source>
        <dbReference type="EMBL" id="KHS45894.1"/>
    </source>
</evidence>
<gene>
    <name evidence="2" type="ORF">NJ75_02501</name>
</gene>
<dbReference type="GO" id="GO:0006465">
    <property type="term" value="P:signal peptide processing"/>
    <property type="evidence" value="ECO:0007669"/>
    <property type="project" value="InterPro"/>
</dbReference>
<dbReference type="AlphaFoldDB" id="A0A0B8ZHV9"/>
<dbReference type="PATRIC" id="fig|48936.3.peg.2508"/>
<accession>A0A0B8ZHV9</accession>
<dbReference type="InterPro" id="IPR036286">
    <property type="entry name" value="LexA/Signal_pep-like_sf"/>
</dbReference>
<dbReference type="Pfam" id="PF10502">
    <property type="entry name" value="Peptidase_S26"/>
    <property type="match status" value="1"/>
</dbReference>
<dbReference type="Proteomes" id="UP000031338">
    <property type="component" value="Unassembled WGS sequence"/>
</dbReference>
<comment type="caution">
    <text evidence="2">The sequence shown here is derived from an EMBL/GenBank/DDBJ whole genome shotgun (WGS) entry which is preliminary data.</text>
</comment>
<dbReference type="STRING" id="48936.NJ75_02501"/>
<keyword evidence="3" id="KW-1185">Reference proteome</keyword>